<comment type="caution">
    <text evidence="2">The sequence shown here is derived from an EMBL/GenBank/DDBJ whole genome shotgun (WGS) entry which is preliminary data.</text>
</comment>
<sequence length="372" mass="39669">MSLILPELAKHKNDQPACTARPHHLRNGHRISISRCSIPRLPSLRALGRGGDTCGGRWQNGRRNDEQPPPLCEQLGLTGPLRWLHRPAPTPVHSSPAERRRGGGGGGATMMSDRSGLGPHTLHSLLPHALFEADEQLLIRPRPPARHPRLGLSPSLCSPLTHLDLTAPHRHGPANRPCLSRPSSLFLASLELSRSRVAGTGRRGWTLPLEGGSANRPASLAGAPPVRATLLRPPSDLFSGPLHPRPPLPLAQAPLNAATSISPSMSCRMFRDISGLPGAVNAARGCCRPRSASLGRFTCARACLPVAPDETTIKGPADRNRRPARDETNMTDGSAPLGTTSAGDEEATCILLLEPVSGVTCWVASAECRLRQ</sequence>
<feature type="region of interest" description="Disordered" evidence="1">
    <location>
        <begin position="86"/>
        <end position="121"/>
    </location>
</feature>
<feature type="region of interest" description="Disordered" evidence="1">
    <location>
        <begin position="313"/>
        <end position="342"/>
    </location>
</feature>
<evidence type="ECO:0000313" key="3">
    <source>
        <dbReference type="Proteomes" id="UP000813385"/>
    </source>
</evidence>
<name>A0A8K0X1Y7_9PEZI</name>
<protein>
    <submittedName>
        <fullName evidence="2">Uncharacterized protein</fullName>
    </submittedName>
</protein>
<accession>A0A8K0X1Y7</accession>
<dbReference type="EMBL" id="JAGPXD010000004">
    <property type="protein sequence ID" value="KAH7359223.1"/>
    <property type="molecule type" value="Genomic_DNA"/>
</dbReference>
<keyword evidence="3" id="KW-1185">Reference proteome</keyword>
<dbReference type="Proteomes" id="UP000813385">
    <property type="component" value="Unassembled WGS sequence"/>
</dbReference>
<organism evidence="2 3">
    <name type="scientific">Plectosphaerella cucumerina</name>
    <dbReference type="NCBI Taxonomy" id="40658"/>
    <lineage>
        <taxon>Eukaryota</taxon>
        <taxon>Fungi</taxon>
        <taxon>Dikarya</taxon>
        <taxon>Ascomycota</taxon>
        <taxon>Pezizomycotina</taxon>
        <taxon>Sordariomycetes</taxon>
        <taxon>Hypocreomycetidae</taxon>
        <taxon>Glomerellales</taxon>
        <taxon>Plectosphaerellaceae</taxon>
        <taxon>Plectosphaerella</taxon>
    </lineage>
</organism>
<dbReference type="AlphaFoldDB" id="A0A8K0X1Y7"/>
<reference evidence="2" key="1">
    <citation type="journal article" date="2021" name="Nat. Commun.">
        <title>Genetic determinants of endophytism in the Arabidopsis root mycobiome.</title>
        <authorList>
            <person name="Mesny F."/>
            <person name="Miyauchi S."/>
            <person name="Thiergart T."/>
            <person name="Pickel B."/>
            <person name="Atanasova L."/>
            <person name="Karlsson M."/>
            <person name="Huettel B."/>
            <person name="Barry K.W."/>
            <person name="Haridas S."/>
            <person name="Chen C."/>
            <person name="Bauer D."/>
            <person name="Andreopoulos W."/>
            <person name="Pangilinan J."/>
            <person name="LaButti K."/>
            <person name="Riley R."/>
            <person name="Lipzen A."/>
            <person name="Clum A."/>
            <person name="Drula E."/>
            <person name="Henrissat B."/>
            <person name="Kohler A."/>
            <person name="Grigoriev I.V."/>
            <person name="Martin F.M."/>
            <person name="Hacquard S."/>
        </authorList>
    </citation>
    <scope>NUCLEOTIDE SEQUENCE</scope>
    <source>
        <strain evidence="2">MPI-CAGE-AT-0016</strain>
    </source>
</reference>
<gene>
    <name evidence="2" type="ORF">B0T11DRAFT_113342</name>
</gene>
<feature type="compositionally biased region" description="Basic and acidic residues" evidence="1">
    <location>
        <begin position="316"/>
        <end position="328"/>
    </location>
</feature>
<proteinExistence type="predicted"/>
<evidence type="ECO:0000256" key="1">
    <source>
        <dbReference type="SAM" id="MobiDB-lite"/>
    </source>
</evidence>
<evidence type="ECO:0000313" key="2">
    <source>
        <dbReference type="EMBL" id="KAH7359223.1"/>
    </source>
</evidence>